<evidence type="ECO:0000256" key="1">
    <source>
        <dbReference type="ARBA" id="ARBA00001933"/>
    </source>
</evidence>
<accession>A0A8K0UDM7</accession>
<keyword evidence="4 5" id="KW-0663">Pyridoxal phosphate</keyword>
<reference evidence="7" key="1">
    <citation type="journal article" date="2021" name="New Phytol.">
        <title>Evolutionary innovations through gain and loss of genes in the ectomycorrhizal Boletales.</title>
        <authorList>
            <person name="Wu G."/>
            <person name="Miyauchi S."/>
            <person name="Morin E."/>
            <person name="Kuo A."/>
            <person name="Drula E."/>
            <person name="Varga T."/>
            <person name="Kohler A."/>
            <person name="Feng B."/>
            <person name="Cao Y."/>
            <person name="Lipzen A."/>
            <person name="Daum C."/>
            <person name="Hundley H."/>
            <person name="Pangilinan J."/>
            <person name="Johnson J."/>
            <person name="Barry K."/>
            <person name="LaButti K."/>
            <person name="Ng V."/>
            <person name="Ahrendt S."/>
            <person name="Min B."/>
            <person name="Choi I.G."/>
            <person name="Park H."/>
            <person name="Plett J.M."/>
            <person name="Magnuson J."/>
            <person name="Spatafora J.W."/>
            <person name="Nagy L.G."/>
            <person name="Henrissat B."/>
            <person name="Grigoriev I.V."/>
            <person name="Yang Z.L."/>
            <person name="Xu J."/>
            <person name="Martin F.M."/>
        </authorList>
    </citation>
    <scope>NUCLEOTIDE SEQUENCE</scope>
    <source>
        <strain evidence="7">KKN 215</strain>
    </source>
</reference>
<dbReference type="CDD" id="cd00614">
    <property type="entry name" value="CGS_like"/>
    <property type="match status" value="1"/>
</dbReference>
<dbReference type="InterPro" id="IPR015421">
    <property type="entry name" value="PyrdxlP-dep_Trfase_major"/>
</dbReference>
<dbReference type="PIRSF" id="PIRSF001434">
    <property type="entry name" value="CGS"/>
    <property type="match status" value="1"/>
</dbReference>
<dbReference type="GO" id="GO:0003961">
    <property type="term" value="F:O-acetylhomoserine aminocarboxypropyltransferase activity"/>
    <property type="evidence" value="ECO:0007669"/>
    <property type="project" value="TreeGrafter"/>
</dbReference>
<dbReference type="InterPro" id="IPR015422">
    <property type="entry name" value="PyrdxlP-dep_Trfase_small"/>
</dbReference>
<organism evidence="7 8">
    <name type="scientific">Cristinia sonorae</name>
    <dbReference type="NCBI Taxonomy" id="1940300"/>
    <lineage>
        <taxon>Eukaryota</taxon>
        <taxon>Fungi</taxon>
        <taxon>Dikarya</taxon>
        <taxon>Basidiomycota</taxon>
        <taxon>Agaricomycotina</taxon>
        <taxon>Agaricomycetes</taxon>
        <taxon>Agaricomycetidae</taxon>
        <taxon>Agaricales</taxon>
        <taxon>Pleurotineae</taxon>
        <taxon>Stephanosporaceae</taxon>
        <taxon>Cristinia</taxon>
    </lineage>
</organism>
<feature type="modified residue" description="N6-(pyridoxal phosphate)lysine" evidence="5">
    <location>
        <position position="216"/>
    </location>
</feature>
<dbReference type="PANTHER" id="PTHR43797">
    <property type="entry name" value="HOMOCYSTEINE/CYSTEINE SYNTHASE"/>
    <property type="match status" value="1"/>
</dbReference>
<dbReference type="GO" id="GO:0019346">
    <property type="term" value="P:transsulfuration"/>
    <property type="evidence" value="ECO:0007669"/>
    <property type="project" value="InterPro"/>
</dbReference>
<dbReference type="GO" id="GO:0071269">
    <property type="term" value="P:L-homocysteine biosynthetic process"/>
    <property type="evidence" value="ECO:0007669"/>
    <property type="project" value="TreeGrafter"/>
</dbReference>
<dbReference type="Proteomes" id="UP000813824">
    <property type="component" value="Unassembled WGS sequence"/>
</dbReference>
<evidence type="ECO:0000256" key="6">
    <source>
        <dbReference type="RuleBase" id="RU362118"/>
    </source>
</evidence>
<dbReference type="GO" id="GO:0006535">
    <property type="term" value="P:cysteine biosynthetic process from serine"/>
    <property type="evidence" value="ECO:0007669"/>
    <property type="project" value="TreeGrafter"/>
</dbReference>
<dbReference type="PROSITE" id="PS00868">
    <property type="entry name" value="CYS_MET_METAB_PP"/>
    <property type="match status" value="1"/>
</dbReference>
<dbReference type="PANTHER" id="PTHR43797:SF2">
    <property type="entry name" value="HOMOCYSTEINE_CYSTEINE SYNTHASE"/>
    <property type="match status" value="1"/>
</dbReference>
<sequence>MSGQSTNFYRAPEFETLQLHAGQEVDPSTNARAPPIYASTSFVFNDSLHGADLFALRTPGNIYSRIGNPTVDVFEKRIAALEGGIAAVAASSGQAAQFMAISAIAGAGDNIVSTSYLYGGTYNQFKVFFKKFGIKVKFVPSDDPAAFDAAVDENTKAIYVESIGNPKYNVAPIAEIAKVAHAHKVPLIVDNTFGMGGYLVRPIDHGADIVVHSATKWIGGHGTTIGGVIVDAGKFDWTSGRFPSFTEPSEGYHGMQFAQAFGPAAFAIKVRVEILRDVGACQNPFGAFLLLQGLETLSLRAERHSSNALALAKFLESHPKVKWVSYPGLESHKSHELAKKYLREGQFGGVLSFGLKADDVKVGSQVVDALRLASNLANVGDAKTLVIHPATTTHQQLTAEEQFASGVTPDLIRVSVGIENIKDIIADFDAALKVSP</sequence>
<dbReference type="Gene3D" id="3.40.640.10">
    <property type="entry name" value="Type I PLP-dependent aspartate aminotransferase-like (Major domain)"/>
    <property type="match status" value="1"/>
</dbReference>
<evidence type="ECO:0000256" key="2">
    <source>
        <dbReference type="ARBA" id="ARBA00009077"/>
    </source>
</evidence>
<comment type="similarity">
    <text evidence="2 6">Belongs to the trans-sulfuration enzymes family.</text>
</comment>
<protein>
    <submittedName>
        <fullName evidence="7">O-acetylhomoserine ami</fullName>
    </submittedName>
</protein>
<name>A0A8K0UDM7_9AGAR</name>
<keyword evidence="8" id="KW-1185">Reference proteome</keyword>
<dbReference type="Pfam" id="PF01053">
    <property type="entry name" value="Cys_Met_Meta_PP"/>
    <property type="match status" value="1"/>
</dbReference>
<dbReference type="EMBL" id="JAEVFJ010000058">
    <property type="protein sequence ID" value="KAH8078729.1"/>
    <property type="molecule type" value="Genomic_DNA"/>
</dbReference>
<evidence type="ECO:0000313" key="8">
    <source>
        <dbReference type="Proteomes" id="UP000813824"/>
    </source>
</evidence>
<dbReference type="InterPro" id="IPR006235">
    <property type="entry name" value="OAc-hSer/O-AcSer_sulfhydrylase"/>
</dbReference>
<dbReference type="GO" id="GO:0004124">
    <property type="term" value="F:cysteine synthase activity"/>
    <property type="evidence" value="ECO:0007669"/>
    <property type="project" value="TreeGrafter"/>
</dbReference>
<dbReference type="InterPro" id="IPR015424">
    <property type="entry name" value="PyrdxlP-dep_Trfase"/>
</dbReference>
<evidence type="ECO:0000313" key="7">
    <source>
        <dbReference type="EMBL" id="KAH8078729.1"/>
    </source>
</evidence>
<dbReference type="Gene3D" id="3.90.1150.10">
    <property type="entry name" value="Aspartate Aminotransferase, domain 1"/>
    <property type="match status" value="1"/>
</dbReference>
<dbReference type="AlphaFoldDB" id="A0A8K0UDM7"/>
<comment type="cofactor">
    <cofactor evidence="1 6">
        <name>pyridoxal 5'-phosphate</name>
        <dbReference type="ChEBI" id="CHEBI:597326"/>
    </cofactor>
</comment>
<evidence type="ECO:0000256" key="3">
    <source>
        <dbReference type="ARBA" id="ARBA00022679"/>
    </source>
</evidence>
<dbReference type="GO" id="GO:0005737">
    <property type="term" value="C:cytoplasm"/>
    <property type="evidence" value="ECO:0007669"/>
    <property type="project" value="TreeGrafter"/>
</dbReference>
<dbReference type="InterPro" id="IPR054542">
    <property type="entry name" value="Cys_met_metab_PP"/>
</dbReference>
<dbReference type="FunFam" id="3.40.640.10:FF:000035">
    <property type="entry name" value="O-succinylhomoserine sulfhydrylase"/>
    <property type="match status" value="1"/>
</dbReference>
<evidence type="ECO:0000256" key="5">
    <source>
        <dbReference type="PIRSR" id="PIRSR001434-2"/>
    </source>
</evidence>
<keyword evidence="3" id="KW-0808">Transferase</keyword>
<dbReference type="NCBIfam" id="TIGR01326">
    <property type="entry name" value="OAH_OAS_sulfhy"/>
    <property type="match status" value="1"/>
</dbReference>
<comment type="caution">
    <text evidence="7">The sequence shown here is derived from an EMBL/GenBank/DDBJ whole genome shotgun (WGS) entry which is preliminary data.</text>
</comment>
<dbReference type="SUPFAM" id="SSF53383">
    <property type="entry name" value="PLP-dependent transferases"/>
    <property type="match status" value="1"/>
</dbReference>
<dbReference type="OrthoDB" id="3512640at2759"/>
<proteinExistence type="inferred from homology"/>
<dbReference type="GO" id="GO:0030170">
    <property type="term" value="F:pyridoxal phosphate binding"/>
    <property type="evidence" value="ECO:0007669"/>
    <property type="project" value="InterPro"/>
</dbReference>
<gene>
    <name evidence="7" type="ORF">BXZ70DRAFT_961454</name>
</gene>
<dbReference type="InterPro" id="IPR000277">
    <property type="entry name" value="Cys/Met-Metab_PyrdxlP-dep_enz"/>
</dbReference>
<evidence type="ECO:0000256" key="4">
    <source>
        <dbReference type="ARBA" id="ARBA00022898"/>
    </source>
</evidence>